<protein>
    <submittedName>
        <fullName evidence="1">Uncharacterized protein</fullName>
    </submittedName>
</protein>
<reference evidence="2" key="1">
    <citation type="submission" date="2017-02" db="EMBL/GenBank/DDBJ databases">
        <authorList>
            <person name="Dridi B."/>
        </authorList>
    </citation>
    <scope>NUCLEOTIDE SEQUENCE [LARGE SCALE GENOMIC DNA]</scope>
    <source>
        <strain evidence="2">B Co 03.10</strain>
    </source>
</reference>
<name>A0A1X6XJB4_9MICO</name>
<dbReference type="EMBL" id="FWFF01000017">
    <property type="protein sequence ID" value="SLM99230.1"/>
    <property type="molecule type" value="Genomic_DNA"/>
</dbReference>
<organism evidence="1 2">
    <name type="scientific">Brevibacterium yomogidense</name>
    <dbReference type="NCBI Taxonomy" id="946573"/>
    <lineage>
        <taxon>Bacteria</taxon>
        <taxon>Bacillati</taxon>
        <taxon>Actinomycetota</taxon>
        <taxon>Actinomycetes</taxon>
        <taxon>Micrococcales</taxon>
        <taxon>Brevibacteriaceae</taxon>
        <taxon>Brevibacterium</taxon>
    </lineage>
</organism>
<evidence type="ECO:0000313" key="1">
    <source>
        <dbReference type="EMBL" id="SLM99230.1"/>
    </source>
</evidence>
<gene>
    <name evidence="1" type="ORF">FM105_10615</name>
</gene>
<accession>A0A1X6XJB4</accession>
<dbReference type="Proteomes" id="UP000196581">
    <property type="component" value="Unassembled WGS sequence"/>
</dbReference>
<evidence type="ECO:0000313" key="2">
    <source>
        <dbReference type="Proteomes" id="UP000196581"/>
    </source>
</evidence>
<proteinExistence type="predicted"/>
<dbReference type="RefSeq" id="WP_087007967.1">
    <property type="nucleotide sequence ID" value="NZ_FWFF01000017.1"/>
</dbReference>
<dbReference type="Pfam" id="PF19888">
    <property type="entry name" value="DUF6361"/>
    <property type="match status" value="1"/>
</dbReference>
<sequence length="414" mass="46562">MTSVFGWVATDAEQRRRMTELVDQFRDSTTIDDLGLGGIRDAFADALFPGTSTLHTRIRYALFVPWLMQLAADRRSSVTEMSAAFARSEFQLTTALLEGREVTGVIGRVAGADLKRTASVVYWGMLSSWGVISRGFTLRQYFERVLLRRMQARTQPRTDDPEAVWELTPTGLHEGLPSAPPDLLTSTDFTLRPEDARFLRESITYSAPDSLLAHLVQNQPDGWTDRDSAPESFASPEVMRDLPPELHSEVDRAYRYSVATHGANLLYNLVLARRTHRERDDGSTYGEHYEAWIREWFDEARSVGVPDSEDLRRIWMMVTSTGRALSPSTRTFVEGWCASVADSTSAEDLIHSQSLATRVANREQEKKGPRARLNPSNRQALDAWTGAAGTGRNTFRWGIVRDHLQDLYDAEAAS</sequence>
<dbReference type="InterPro" id="IPR045941">
    <property type="entry name" value="DUF6361"/>
</dbReference>
<keyword evidence="2" id="KW-1185">Reference proteome</keyword>
<dbReference type="AlphaFoldDB" id="A0A1X6XJB4"/>